<dbReference type="Pfam" id="PF07715">
    <property type="entry name" value="Plug"/>
    <property type="match status" value="1"/>
</dbReference>
<evidence type="ECO:0000256" key="3">
    <source>
        <dbReference type="ARBA" id="ARBA00022448"/>
    </source>
</evidence>
<dbReference type="InterPro" id="IPR039426">
    <property type="entry name" value="TonB-dep_rcpt-like"/>
</dbReference>
<keyword evidence="12" id="KW-0732">Signal</keyword>
<dbReference type="PANTHER" id="PTHR47234:SF2">
    <property type="entry name" value="TONB-DEPENDENT RECEPTOR"/>
    <property type="match status" value="1"/>
</dbReference>
<evidence type="ECO:0000256" key="12">
    <source>
        <dbReference type="SAM" id="SignalP"/>
    </source>
</evidence>
<accession>A0A6A7NAV6</accession>
<evidence type="ECO:0000256" key="9">
    <source>
        <dbReference type="ARBA" id="ARBA00023237"/>
    </source>
</evidence>
<dbReference type="Proteomes" id="UP000440498">
    <property type="component" value="Unassembled WGS sequence"/>
</dbReference>
<evidence type="ECO:0000256" key="2">
    <source>
        <dbReference type="ARBA" id="ARBA00009810"/>
    </source>
</evidence>
<evidence type="ECO:0000256" key="8">
    <source>
        <dbReference type="ARBA" id="ARBA00023170"/>
    </source>
</evidence>
<keyword evidence="7 10" id="KW-0472">Membrane</keyword>
<feature type="domain" description="TonB-dependent receptor plug" evidence="14">
    <location>
        <begin position="61"/>
        <end position="172"/>
    </location>
</feature>
<evidence type="ECO:0000256" key="4">
    <source>
        <dbReference type="ARBA" id="ARBA00022452"/>
    </source>
</evidence>
<evidence type="ECO:0000259" key="13">
    <source>
        <dbReference type="Pfam" id="PF00593"/>
    </source>
</evidence>
<evidence type="ECO:0000313" key="15">
    <source>
        <dbReference type="EMBL" id="MQA42213.1"/>
    </source>
</evidence>
<comment type="similarity">
    <text evidence="2 10 11">Belongs to the TonB-dependent receptor family.</text>
</comment>
<dbReference type="AlphaFoldDB" id="A0A6A7NAV6"/>
<protein>
    <submittedName>
        <fullName evidence="15">TonB-dependent receptor</fullName>
    </submittedName>
</protein>
<feature type="chain" id="PRO_5025573429" evidence="12">
    <location>
        <begin position="31"/>
        <end position="912"/>
    </location>
</feature>
<dbReference type="GO" id="GO:0009279">
    <property type="term" value="C:cell outer membrane"/>
    <property type="evidence" value="ECO:0007669"/>
    <property type="project" value="UniProtKB-SubCell"/>
</dbReference>
<comment type="subcellular location">
    <subcellularLocation>
        <location evidence="1 10">Cell outer membrane</location>
        <topology evidence="1 10">Multi-pass membrane protein</topology>
    </subcellularLocation>
</comment>
<dbReference type="InterPro" id="IPR036942">
    <property type="entry name" value="Beta-barrel_TonB_sf"/>
</dbReference>
<keyword evidence="16" id="KW-1185">Reference proteome</keyword>
<keyword evidence="6 11" id="KW-0798">TonB box</keyword>
<keyword evidence="3 10" id="KW-0813">Transport</keyword>
<evidence type="ECO:0000313" key="16">
    <source>
        <dbReference type="Proteomes" id="UP000440498"/>
    </source>
</evidence>
<dbReference type="CDD" id="cd01347">
    <property type="entry name" value="ligand_gated_channel"/>
    <property type="match status" value="1"/>
</dbReference>
<dbReference type="InterPro" id="IPR037066">
    <property type="entry name" value="Plug_dom_sf"/>
</dbReference>
<dbReference type="RefSeq" id="WP_152841333.1">
    <property type="nucleotide sequence ID" value="NZ_WHUG01000018.1"/>
</dbReference>
<dbReference type="PROSITE" id="PS52016">
    <property type="entry name" value="TONB_DEPENDENT_REC_3"/>
    <property type="match status" value="1"/>
</dbReference>
<keyword evidence="5 10" id="KW-0812">Transmembrane</keyword>
<keyword evidence="9 10" id="KW-0998">Cell outer membrane</keyword>
<evidence type="ECO:0000256" key="5">
    <source>
        <dbReference type="ARBA" id="ARBA00022692"/>
    </source>
</evidence>
<keyword evidence="4 10" id="KW-1134">Transmembrane beta strand</keyword>
<comment type="caution">
    <text evidence="15">The sequence shown here is derived from an EMBL/GenBank/DDBJ whole genome shotgun (WGS) entry which is preliminary data.</text>
</comment>
<evidence type="ECO:0000256" key="11">
    <source>
        <dbReference type="RuleBase" id="RU003357"/>
    </source>
</evidence>
<keyword evidence="8 15" id="KW-0675">Receptor</keyword>
<dbReference type="SUPFAM" id="SSF56935">
    <property type="entry name" value="Porins"/>
    <property type="match status" value="1"/>
</dbReference>
<organism evidence="15 16">
    <name type="scientific">Rugamonas aquatica</name>
    <dbReference type="NCBI Taxonomy" id="2743357"/>
    <lineage>
        <taxon>Bacteria</taxon>
        <taxon>Pseudomonadati</taxon>
        <taxon>Pseudomonadota</taxon>
        <taxon>Betaproteobacteria</taxon>
        <taxon>Burkholderiales</taxon>
        <taxon>Oxalobacteraceae</taxon>
        <taxon>Telluria group</taxon>
        <taxon>Rugamonas</taxon>
    </lineage>
</organism>
<gene>
    <name evidence="15" type="ORF">GEV02_29160</name>
</gene>
<dbReference type="Pfam" id="PF00593">
    <property type="entry name" value="TonB_dep_Rec_b-barrel"/>
    <property type="match status" value="1"/>
</dbReference>
<evidence type="ECO:0000256" key="7">
    <source>
        <dbReference type="ARBA" id="ARBA00023136"/>
    </source>
</evidence>
<dbReference type="EMBL" id="WHUG01000018">
    <property type="protein sequence ID" value="MQA42213.1"/>
    <property type="molecule type" value="Genomic_DNA"/>
</dbReference>
<dbReference type="InterPro" id="IPR012910">
    <property type="entry name" value="Plug_dom"/>
</dbReference>
<reference evidence="15 16" key="1">
    <citation type="submission" date="2019-10" db="EMBL/GenBank/DDBJ databases">
        <title>Two novel species isolated from a subtropical stream in China.</title>
        <authorList>
            <person name="Lu H."/>
        </authorList>
    </citation>
    <scope>NUCLEOTIDE SEQUENCE [LARGE SCALE GENOMIC DNA]</scope>
    <source>
        <strain evidence="15 16">FT29W</strain>
    </source>
</reference>
<evidence type="ECO:0000259" key="14">
    <source>
        <dbReference type="Pfam" id="PF07715"/>
    </source>
</evidence>
<dbReference type="Gene3D" id="2.40.170.20">
    <property type="entry name" value="TonB-dependent receptor, beta-barrel domain"/>
    <property type="match status" value="1"/>
</dbReference>
<proteinExistence type="inferred from homology"/>
<feature type="domain" description="TonB-dependent receptor-like beta-barrel" evidence="13">
    <location>
        <begin position="359"/>
        <end position="876"/>
    </location>
</feature>
<feature type="signal peptide" evidence="12">
    <location>
        <begin position="1"/>
        <end position="30"/>
    </location>
</feature>
<evidence type="ECO:0000256" key="10">
    <source>
        <dbReference type="PROSITE-ProRule" id="PRU01360"/>
    </source>
</evidence>
<sequence>MFQEKIAVRWVKFALALLSANAVALAQAQAQEQSDAPKPDARMERVEITGSNIKRIAQEGVSPMTMITKEDIKRSGATSVLDVLRNLPSVGGNGRDFGGGNDFRNGATTASLRGMPTLILLNGNRLPVSGSDDSNGFTSVDLNMLPLAAIERIEVLKDGASAIYGTDAVGGVINFIMRQNYQGVDLSTSYGTTTLGGGDVRKLSVAGGYGDRATQKFNLTYAAMYEDTKRIKGTDRDWANHIDFGASGGLQYANVYGAHGTDAGTLSIGGNRFADPECLAGSKLPYPSGAEWFPSPTRNGCLSATAEFTDLVKPSRRAGATAALNWDIAPDLTLFANAFYTNFDKRIVGQSSWLQNRARNNLVIPASNPFNTYGKPVTVRRDFPVYEGGIKTNVDNLWLMTGLKGELAGWDWSATLSHGEERGRTDTLGAYKLEELNQAVDDGRFNPFGVNKNSDALIRELSGEMFVKTRSKSDSIKLQAATEFGELPGGKVGVSVGSELRKNSLSYTPSQDWQQGLLGQYAVLPPISGSEKLSAVYAELSLPLLKTLEAQAAVRHDKYELAGATTNPKFGVKWKPSKEIMLRANYSTGMVAPSLPQRFSQGRDAFYQTKDPHRCVEGDVYFDSYCTRQVKASNVGTKDLQPEKSNQYNIGFVIEPIKDLNIGLTYYDIKWKNKIDILDTTTVLDNEDGAYKSHVTRDDVTAEDIAAYATLSAADKARLGPLRGELSNIKTGWVNRFQTHTSGIDLEASYTFRTEKLGRIKVFSEANYTLRYDTVLLADNVYINCPNNTSCDAGEYGNPRVLANVGVNWDQGVWSGTGIVKYVAGTKVDRSPSAVQNQWYDFYAKGRRIPAIATLDASLAYSGIKNAVIRVGANNVFNRDPAFDPGSSLGYNDSWGDPRGRYVYVSLDYSFK</sequence>
<dbReference type="InterPro" id="IPR000531">
    <property type="entry name" value="Beta-barrel_TonB"/>
</dbReference>
<evidence type="ECO:0000256" key="6">
    <source>
        <dbReference type="ARBA" id="ARBA00023077"/>
    </source>
</evidence>
<name>A0A6A7NAV6_9BURK</name>
<dbReference type="Gene3D" id="2.170.130.10">
    <property type="entry name" value="TonB-dependent receptor, plug domain"/>
    <property type="match status" value="1"/>
</dbReference>
<evidence type="ECO:0000256" key="1">
    <source>
        <dbReference type="ARBA" id="ARBA00004571"/>
    </source>
</evidence>
<dbReference type="PANTHER" id="PTHR47234">
    <property type="match status" value="1"/>
</dbReference>